<dbReference type="Proteomes" id="UP000828390">
    <property type="component" value="Unassembled WGS sequence"/>
</dbReference>
<sequence>MLFSGNEQEDAVHTKSAKVTSTPRYAEKADVIDIMILWGSKKNAPFFQQTGTIFELIQDIIRTNVPTKFHEDCSITVTSRVLTRKTTPPPLGHVFQPTETIFELVPDIIGTNLLTKFKGDRIMNVASKVLIRKMLTTDKMRSEKLTIIRYTSNKNVNKVSLSAVWKNALVPCGHVFQQIVFTRKNALPTCGHLHEDCTKAVTSRSFTGNASPSGNHVFQPTQPESFSISSKILLRQNVYPTSRVLTSQILTRHDEQQAKCDNKSSI</sequence>
<evidence type="ECO:0000313" key="1">
    <source>
        <dbReference type="EMBL" id="KAH3694245.1"/>
    </source>
</evidence>
<keyword evidence="2" id="KW-1185">Reference proteome</keyword>
<reference evidence="1" key="2">
    <citation type="submission" date="2020-11" db="EMBL/GenBank/DDBJ databases">
        <authorList>
            <person name="McCartney M.A."/>
            <person name="Auch B."/>
            <person name="Kono T."/>
            <person name="Mallez S."/>
            <person name="Becker A."/>
            <person name="Gohl D.M."/>
            <person name="Silverstein K.A.T."/>
            <person name="Koren S."/>
            <person name="Bechman K.B."/>
            <person name="Herman A."/>
            <person name="Abrahante J.E."/>
            <person name="Garbe J."/>
        </authorList>
    </citation>
    <scope>NUCLEOTIDE SEQUENCE</scope>
    <source>
        <strain evidence="1">Duluth1</strain>
        <tissue evidence="1">Whole animal</tissue>
    </source>
</reference>
<dbReference type="EMBL" id="JAIWYP010000016">
    <property type="protein sequence ID" value="KAH3694245.1"/>
    <property type="molecule type" value="Genomic_DNA"/>
</dbReference>
<accession>A0A9D3Y9D5</accession>
<protein>
    <submittedName>
        <fullName evidence="1">Uncharacterized protein</fullName>
    </submittedName>
</protein>
<evidence type="ECO:0000313" key="2">
    <source>
        <dbReference type="Proteomes" id="UP000828390"/>
    </source>
</evidence>
<proteinExistence type="predicted"/>
<name>A0A9D3Y9D5_DREPO</name>
<comment type="caution">
    <text evidence="1">The sequence shown here is derived from an EMBL/GenBank/DDBJ whole genome shotgun (WGS) entry which is preliminary data.</text>
</comment>
<gene>
    <name evidence="1" type="ORF">DPMN_081685</name>
</gene>
<organism evidence="1 2">
    <name type="scientific">Dreissena polymorpha</name>
    <name type="common">Zebra mussel</name>
    <name type="synonym">Mytilus polymorpha</name>
    <dbReference type="NCBI Taxonomy" id="45954"/>
    <lineage>
        <taxon>Eukaryota</taxon>
        <taxon>Metazoa</taxon>
        <taxon>Spiralia</taxon>
        <taxon>Lophotrochozoa</taxon>
        <taxon>Mollusca</taxon>
        <taxon>Bivalvia</taxon>
        <taxon>Autobranchia</taxon>
        <taxon>Heteroconchia</taxon>
        <taxon>Euheterodonta</taxon>
        <taxon>Imparidentia</taxon>
        <taxon>Neoheterodontei</taxon>
        <taxon>Myida</taxon>
        <taxon>Dreissenoidea</taxon>
        <taxon>Dreissenidae</taxon>
        <taxon>Dreissena</taxon>
    </lineage>
</organism>
<dbReference type="AlphaFoldDB" id="A0A9D3Y9D5"/>
<reference evidence="1" key="1">
    <citation type="journal article" date="2019" name="bioRxiv">
        <title>The Genome of the Zebra Mussel, Dreissena polymorpha: A Resource for Invasive Species Research.</title>
        <authorList>
            <person name="McCartney M.A."/>
            <person name="Auch B."/>
            <person name="Kono T."/>
            <person name="Mallez S."/>
            <person name="Zhang Y."/>
            <person name="Obille A."/>
            <person name="Becker A."/>
            <person name="Abrahante J.E."/>
            <person name="Garbe J."/>
            <person name="Badalamenti J.P."/>
            <person name="Herman A."/>
            <person name="Mangelson H."/>
            <person name="Liachko I."/>
            <person name="Sullivan S."/>
            <person name="Sone E.D."/>
            <person name="Koren S."/>
            <person name="Silverstein K.A.T."/>
            <person name="Beckman K.B."/>
            <person name="Gohl D.M."/>
        </authorList>
    </citation>
    <scope>NUCLEOTIDE SEQUENCE</scope>
    <source>
        <strain evidence="1">Duluth1</strain>
        <tissue evidence="1">Whole animal</tissue>
    </source>
</reference>